<feature type="chain" id="PRO_5025384309" description="Ig-like domain-containing protein" evidence="2">
    <location>
        <begin position="24"/>
        <end position="875"/>
    </location>
</feature>
<dbReference type="RefSeq" id="XP_033597140.1">
    <property type="nucleotide sequence ID" value="XM_033747448.1"/>
</dbReference>
<dbReference type="Proteomes" id="UP000799437">
    <property type="component" value="Unassembled WGS sequence"/>
</dbReference>
<gene>
    <name evidence="3" type="ORF">EJ05DRAFT_503640</name>
</gene>
<dbReference type="EMBL" id="ML996579">
    <property type="protein sequence ID" value="KAF2754689.1"/>
    <property type="molecule type" value="Genomic_DNA"/>
</dbReference>
<dbReference type="GeneID" id="54488502"/>
<keyword evidence="2" id="KW-0732">Signal</keyword>
<proteinExistence type="predicted"/>
<organism evidence="3 4">
    <name type="scientific">Pseudovirgaria hyperparasitica</name>
    <dbReference type="NCBI Taxonomy" id="470096"/>
    <lineage>
        <taxon>Eukaryota</taxon>
        <taxon>Fungi</taxon>
        <taxon>Dikarya</taxon>
        <taxon>Ascomycota</taxon>
        <taxon>Pezizomycotina</taxon>
        <taxon>Dothideomycetes</taxon>
        <taxon>Dothideomycetes incertae sedis</taxon>
        <taxon>Acrospermales</taxon>
        <taxon>Acrospermaceae</taxon>
        <taxon>Pseudovirgaria</taxon>
    </lineage>
</organism>
<accession>A0A6A6VXY1</accession>
<evidence type="ECO:0008006" key="5">
    <source>
        <dbReference type="Google" id="ProtNLM"/>
    </source>
</evidence>
<evidence type="ECO:0000313" key="3">
    <source>
        <dbReference type="EMBL" id="KAF2754689.1"/>
    </source>
</evidence>
<feature type="compositionally biased region" description="Polar residues" evidence="1">
    <location>
        <begin position="814"/>
        <end position="824"/>
    </location>
</feature>
<feature type="region of interest" description="Disordered" evidence="1">
    <location>
        <begin position="814"/>
        <end position="850"/>
    </location>
</feature>
<name>A0A6A6VXY1_9PEZI</name>
<feature type="signal peptide" evidence="2">
    <location>
        <begin position="1"/>
        <end position="23"/>
    </location>
</feature>
<evidence type="ECO:0000256" key="2">
    <source>
        <dbReference type="SAM" id="SignalP"/>
    </source>
</evidence>
<dbReference type="AlphaFoldDB" id="A0A6A6VXY1"/>
<dbReference type="OrthoDB" id="3944128at2759"/>
<protein>
    <recommendedName>
        <fullName evidence="5">Ig-like domain-containing protein</fullName>
    </recommendedName>
</protein>
<sequence length="875" mass="92802">MEASLQSWLLLPGLLIQTHLALAVGSVEGLGPSRQSIKYTNASAASTSRGSHATTKASVTSTPSVGTWATVIPWSTWANIIQPTTNGTGPEYASSCNAAHLSYSKAYSSLPYKEQPKPAPTCYIDDNDCIHLKSAQDLSWSMDDVWTVSLANPPNEIVVNGKTTPLNTAGPLTTPPPLTIHGDAYTALPYAYGISYTLSNATNYYSDLMLTPGGQLTATWNGDYRLHDYDLTMPYRSGGPACTWLFSEGPRWVPDHGELSIGQLPTPIKQNLAQARECKAQYPCTITGVSVDLQFFAPPPITRDLNENTSPGWYQGNVSVYSMPHEATVVNSTTYWSDSAYLKYDSIYAVRTCDEGKVLVGTVVTDHVVALPSTEVSSLCGWKTYKPWNVFHTYTIGATPWPFNFYDLQGSVPQSAWDCQPPPIFMNKPYAPKLAVPTEIRSLNPEWESCVMWFQGSFDPPTALGTASIVAILTSEAQAFPSLPATPGVTPPPMLQTTMRSQPAYTPARNPFVPLPDPTPITAIGSALVLPDPMNPDNIVVAIPAPSKFPNAPHLPPGEVFSPGGPSKVIDGTTVSVAPNGNIIIGGPGNDSPKTVQIPGPTEPAADPRLTAIQGKVPVVVVGDKIVYKEPSSPSEVVIVGSDGSATTLTLGSQPVTISGTKVMLSPALTQGMDLVIQAPDAPPAIFTLATKLVPDAGEMSVVEVASLGSTRVTYDISLQIPTSIIFTITTSTGKQQTVDISLPLSASSTVIELKNVGITIMSTPAGVVVINTETGTSTTVSSAVLQMLWLSSFGSNHEVPDSSNLYQQVATDTNTAGPTTRSASGGDGETASRTQDDEAAVTSSSRSHGKATTNICFGGWYPIIVTSIWYLLTA</sequence>
<evidence type="ECO:0000313" key="4">
    <source>
        <dbReference type="Proteomes" id="UP000799437"/>
    </source>
</evidence>
<reference evidence="3" key="1">
    <citation type="journal article" date="2020" name="Stud. Mycol.">
        <title>101 Dothideomycetes genomes: a test case for predicting lifestyles and emergence of pathogens.</title>
        <authorList>
            <person name="Haridas S."/>
            <person name="Albert R."/>
            <person name="Binder M."/>
            <person name="Bloem J."/>
            <person name="Labutti K."/>
            <person name="Salamov A."/>
            <person name="Andreopoulos B."/>
            <person name="Baker S."/>
            <person name="Barry K."/>
            <person name="Bills G."/>
            <person name="Bluhm B."/>
            <person name="Cannon C."/>
            <person name="Castanera R."/>
            <person name="Culley D."/>
            <person name="Daum C."/>
            <person name="Ezra D."/>
            <person name="Gonzalez J."/>
            <person name="Henrissat B."/>
            <person name="Kuo A."/>
            <person name="Liang C."/>
            <person name="Lipzen A."/>
            <person name="Lutzoni F."/>
            <person name="Magnuson J."/>
            <person name="Mondo S."/>
            <person name="Nolan M."/>
            <person name="Ohm R."/>
            <person name="Pangilinan J."/>
            <person name="Park H.-J."/>
            <person name="Ramirez L."/>
            <person name="Alfaro M."/>
            <person name="Sun H."/>
            <person name="Tritt A."/>
            <person name="Yoshinaga Y."/>
            <person name="Zwiers L.-H."/>
            <person name="Turgeon B."/>
            <person name="Goodwin S."/>
            <person name="Spatafora J."/>
            <person name="Crous P."/>
            <person name="Grigoriev I."/>
        </authorList>
    </citation>
    <scope>NUCLEOTIDE SEQUENCE</scope>
    <source>
        <strain evidence="3">CBS 121739</strain>
    </source>
</reference>
<evidence type="ECO:0000256" key="1">
    <source>
        <dbReference type="SAM" id="MobiDB-lite"/>
    </source>
</evidence>
<keyword evidence="4" id="KW-1185">Reference proteome</keyword>